<keyword evidence="6 10" id="KW-1133">Transmembrane helix</keyword>
<evidence type="ECO:0000313" key="13">
    <source>
        <dbReference type="Proteomes" id="UP001500449"/>
    </source>
</evidence>
<dbReference type="InterPro" id="IPR006153">
    <property type="entry name" value="Cation/H_exchanger_TM"/>
</dbReference>
<evidence type="ECO:0000256" key="1">
    <source>
        <dbReference type="ARBA" id="ARBA00004141"/>
    </source>
</evidence>
<keyword evidence="5 10" id="KW-0812">Transmembrane</keyword>
<accession>A0ABN2NEC8</accession>
<feature type="transmembrane region" description="Helical" evidence="10">
    <location>
        <begin position="198"/>
        <end position="219"/>
    </location>
</feature>
<protein>
    <submittedName>
        <fullName evidence="12">Cation:proton antiporter</fullName>
    </submittedName>
</protein>
<evidence type="ECO:0000259" key="11">
    <source>
        <dbReference type="Pfam" id="PF00999"/>
    </source>
</evidence>
<feature type="transmembrane region" description="Helical" evidence="10">
    <location>
        <begin position="140"/>
        <end position="160"/>
    </location>
</feature>
<evidence type="ECO:0000256" key="4">
    <source>
        <dbReference type="ARBA" id="ARBA00022449"/>
    </source>
</evidence>
<comment type="subcellular location">
    <subcellularLocation>
        <location evidence="1">Membrane</location>
        <topology evidence="1">Multi-pass membrane protein</topology>
    </subcellularLocation>
</comment>
<feature type="transmembrane region" description="Helical" evidence="10">
    <location>
        <begin position="379"/>
        <end position="398"/>
    </location>
</feature>
<keyword evidence="7" id="KW-0406">Ion transport</keyword>
<feature type="transmembrane region" description="Helical" evidence="10">
    <location>
        <begin position="56"/>
        <end position="78"/>
    </location>
</feature>
<keyword evidence="13" id="KW-1185">Reference proteome</keyword>
<dbReference type="InterPro" id="IPR038770">
    <property type="entry name" value="Na+/solute_symporter_sf"/>
</dbReference>
<feature type="transmembrane region" description="Helical" evidence="10">
    <location>
        <begin position="166"/>
        <end position="186"/>
    </location>
</feature>
<dbReference type="Proteomes" id="UP001500449">
    <property type="component" value="Unassembled WGS sequence"/>
</dbReference>
<feature type="transmembrane region" description="Helical" evidence="10">
    <location>
        <begin position="110"/>
        <end position="128"/>
    </location>
</feature>
<evidence type="ECO:0000256" key="3">
    <source>
        <dbReference type="ARBA" id="ARBA00022448"/>
    </source>
</evidence>
<feature type="transmembrane region" description="Helical" evidence="10">
    <location>
        <begin position="85"/>
        <end position="104"/>
    </location>
</feature>
<dbReference type="PANTHER" id="PTHR43562:SF1">
    <property type="entry name" value="NA(+)_H(+) ANTIPORTER YJBQ-RELATED"/>
    <property type="match status" value="1"/>
</dbReference>
<dbReference type="Gene3D" id="1.20.1530.20">
    <property type="match status" value="1"/>
</dbReference>
<dbReference type="PANTHER" id="PTHR43562">
    <property type="entry name" value="NAPA-TYPE SODIUM/HYDROGEN ANTIPORTER"/>
    <property type="match status" value="1"/>
</dbReference>
<name>A0ABN2NEC8_9PSEU</name>
<evidence type="ECO:0000256" key="10">
    <source>
        <dbReference type="SAM" id="Phobius"/>
    </source>
</evidence>
<feature type="transmembrane region" description="Helical" evidence="10">
    <location>
        <begin position="350"/>
        <end position="373"/>
    </location>
</feature>
<feature type="transmembrane region" description="Helical" evidence="10">
    <location>
        <begin position="269"/>
        <end position="285"/>
    </location>
</feature>
<feature type="transmembrane region" description="Helical" evidence="10">
    <location>
        <begin position="320"/>
        <end position="338"/>
    </location>
</feature>
<feature type="transmembrane region" description="Helical" evidence="10">
    <location>
        <begin position="410"/>
        <end position="431"/>
    </location>
</feature>
<comment type="caution">
    <text evidence="12">The sequence shown here is derived from an EMBL/GenBank/DDBJ whole genome shotgun (WGS) entry which is preliminary data.</text>
</comment>
<sequence length="460" mass="47900">MAPAVFNTDVAEHLGQAGSIPVRLRSLNEGTLRTDLITGRPAAGRGEVGMDDVGTALYTLLAVTAVAALAPLLLGLLPKLRIPQVVLLLAGGIVVGPQVMAVASPQAIEPLADLGLGFVFLLAGYEIDQRLHRQDAGRRAALAWVVSLALGLGVVGLLTGMGVVRAFVPVALAMTTTALGTLVPILRENGMLHGRLGGYLLAGGAAGELLPILAIAVFLGVGSKFVALLSLAAVVVLAVLLSLAGRVLHLGGGRLDRIFEERQHETSQITLRFTVLLLVLLLAVTERFHLDAVLGAFVAGMVLRRWAGNSAPALEEKLDVAGHGFLIPIFFVYSGMTIDLQAIAAAPLRLLLFFGLMIAIRGLPALLVYIGVLSLRERIQTMLVSATALPLVVALVEIGMRNGTMLPENGAALVGAGVLTVLILPTVAVAIHRPAVPVAAPETPPVTPQEAAPQRDELPS</sequence>
<evidence type="ECO:0000256" key="7">
    <source>
        <dbReference type="ARBA" id="ARBA00023065"/>
    </source>
</evidence>
<dbReference type="Pfam" id="PF00999">
    <property type="entry name" value="Na_H_Exchanger"/>
    <property type="match status" value="1"/>
</dbReference>
<proteinExistence type="inferred from homology"/>
<reference evidence="12 13" key="1">
    <citation type="journal article" date="2019" name="Int. J. Syst. Evol. Microbiol.">
        <title>The Global Catalogue of Microorganisms (GCM) 10K type strain sequencing project: providing services to taxonomists for standard genome sequencing and annotation.</title>
        <authorList>
            <consortium name="The Broad Institute Genomics Platform"/>
            <consortium name="The Broad Institute Genome Sequencing Center for Infectious Disease"/>
            <person name="Wu L."/>
            <person name="Ma J."/>
        </authorList>
    </citation>
    <scope>NUCLEOTIDE SEQUENCE [LARGE SCALE GENOMIC DNA]</scope>
    <source>
        <strain evidence="12 13">JCM 16009</strain>
    </source>
</reference>
<keyword evidence="4" id="KW-0050">Antiport</keyword>
<feature type="domain" description="Cation/H+ exchanger transmembrane" evidence="11">
    <location>
        <begin position="66"/>
        <end position="427"/>
    </location>
</feature>
<evidence type="ECO:0000256" key="6">
    <source>
        <dbReference type="ARBA" id="ARBA00022989"/>
    </source>
</evidence>
<gene>
    <name evidence="12" type="ORF">GCM10009836_50300</name>
</gene>
<keyword evidence="8 10" id="KW-0472">Membrane</keyword>
<feature type="region of interest" description="Disordered" evidence="9">
    <location>
        <begin position="440"/>
        <end position="460"/>
    </location>
</feature>
<feature type="transmembrane region" description="Helical" evidence="10">
    <location>
        <begin position="225"/>
        <end position="248"/>
    </location>
</feature>
<evidence type="ECO:0000256" key="8">
    <source>
        <dbReference type="ARBA" id="ARBA00023136"/>
    </source>
</evidence>
<evidence type="ECO:0000256" key="5">
    <source>
        <dbReference type="ARBA" id="ARBA00022692"/>
    </source>
</evidence>
<organism evidence="12 13">
    <name type="scientific">Pseudonocardia ailaonensis</name>
    <dbReference type="NCBI Taxonomy" id="367279"/>
    <lineage>
        <taxon>Bacteria</taxon>
        <taxon>Bacillati</taxon>
        <taxon>Actinomycetota</taxon>
        <taxon>Actinomycetes</taxon>
        <taxon>Pseudonocardiales</taxon>
        <taxon>Pseudonocardiaceae</taxon>
        <taxon>Pseudonocardia</taxon>
    </lineage>
</organism>
<evidence type="ECO:0000256" key="9">
    <source>
        <dbReference type="SAM" id="MobiDB-lite"/>
    </source>
</evidence>
<keyword evidence="3" id="KW-0813">Transport</keyword>
<evidence type="ECO:0000313" key="12">
    <source>
        <dbReference type="EMBL" id="GAA1863927.1"/>
    </source>
</evidence>
<evidence type="ECO:0000256" key="2">
    <source>
        <dbReference type="ARBA" id="ARBA00005551"/>
    </source>
</evidence>
<dbReference type="EMBL" id="BAAAQK010000019">
    <property type="protein sequence ID" value="GAA1863927.1"/>
    <property type="molecule type" value="Genomic_DNA"/>
</dbReference>
<comment type="similarity">
    <text evidence="2">Belongs to the monovalent cation:proton antiporter 2 (CPA2) transporter (TC 2.A.37) family.</text>
</comment>